<dbReference type="SUPFAM" id="SSF103378">
    <property type="entry name" value="2-methylcitrate dehydratase PrpD"/>
    <property type="match status" value="1"/>
</dbReference>
<dbReference type="GO" id="GO:0016829">
    <property type="term" value="F:lyase activity"/>
    <property type="evidence" value="ECO:0007669"/>
    <property type="project" value="InterPro"/>
</dbReference>
<dbReference type="AlphaFoldDB" id="A0A9W9XY14"/>
<evidence type="ECO:0000313" key="2">
    <source>
        <dbReference type="Proteomes" id="UP001149954"/>
    </source>
</evidence>
<dbReference type="EMBL" id="JAPWDS010000002">
    <property type="protein sequence ID" value="KAJ5512257.1"/>
    <property type="molecule type" value="Genomic_DNA"/>
</dbReference>
<organism evidence="1 2">
    <name type="scientific">Penicillium fimorum</name>
    <dbReference type="NCBI Taxonomy" id="1882269"/>
    <lineage>
        <taxon>Eukaryota</taxon>
        <taxon>Fungi</taxon>
        <taxon>Dikarya</taxon>
        <taxon>Ascomycota</taxon>
        <taxon>Pezizomycotina</taxon>
        <taxon>Eurotiomycetes</taxon>
        <taxon>Eurotiomycetidae</taxon>
        <taxon>Eurotiales</taxon>
        <taxon>Aspergillaceae</taxon>
        <taxon>Penicillium</taxon>
    </lineage>
</organism>
<dbReference type="Proteomes" id="UP001149954">
    <property type="component" value="Unassembled WGS sequence"/>
</dbReference>
<dbReference type="InterPro" id="IPR036148">
    <property type="entry name" value="MmgE/PrpD_sf"/>
</dbReference>
<gene>
    <name evidence="1" type="ORF">N7463_001809</name>
</gene>
<reference evidence="1" key="1">
    <citation type="submission" date="2022-12" db="EMBL/GenBank/DDBJ databases">
        <authorList>
            <person name="Petersen C."/>
        </authorList>
    </citation>
    <scope>NUCLEOTIDE SEQUENCE</scope>
    <source>
        <strain evidence="1">IBT 29495</strain>
    </source>
</reference>
<accession>A0A9W9XY14</accession>
<dbReference type="OrthoDB" id="10267976at2759"/>
<comment type="caution">
    <text evidence="1">The sequence shown here is derived from an EMBL/GenBank/DDBJ whole genome shotgun (WGS) entry which is preliminary data.</text>
</comment>
<evidence type="ECO:0000313" key="1">
    <source>
        <dbReference type="EMBL" id="KAJ5512257.1"/>
    </source>
</evidence>
<sequence>MGGASIEKHVDYAVGSLECSMTNEQLTAKFVDQYIGILGEKRTDKASEWCWNSEEQADMGRVKDVL</sequence>
<name>A0A9W9XY14_9EURO</name>
<keyword evidence="2" id="KW-1185">Reference proteome</keyword>
<proteinExistence type="predicted"/>
<reference evidence="1" key="2">
    <citation type="journal article" date="2023" name="IMA Fungus">
        <title>Comparative genomic study of the Penicillium genus elucidates a diverse pangenome and 15 lateral gene transfer events.</title>
        <authorList>
            <person name="Petersen C."/>
            <person name="Sorensen T."/>
            <person name="Nielsen M.R."/>
            <person name="Sondergaard T.E."/>
            <person name="Sorensen J.L."/>
            <person name="Fitzpatrick D.A."/>
            <person name="Frisvad J.C."/>
            <person name="Nielsen K.L."/>
        </authorList>
    </citation>
    <scope>NUCLEOTIDE SEQUENCE</scope>
    <source>
        <strain evidence="1">IBT 29495</strain>
    </source>
</reference>
<protein>
    <submittedName>
        <fullName evidence="1">Uncharacterized protein</fullName>
    </submittedName>
</protein>